<protein>
    <submittedName>
        <fullName evidence="2">Uncharacterized protein</fullName>
    </submittedName>
</protein>
<evidence type="ECO:0000313" key="2">
    <source>
        <dbReference type="EMBL" id="TPR11866.1"/>
    </source>
</evidence>
<dbReference type="Proteomes" id="UP000197666">
    <property type="component" value="Unassembled WGS sequence"/>
</dbReference>
<reference evidence="3" key="1">
    <citation type="submission" date="2018-10" db="EMBL/GenBank/DDBJ databases">
        <title>FDA dAtabase for Regulatory Grade micrObial Sequences (FDA-ARGOS): Supporting development and validation of Infectious Disease Dx tests.</title>
        <authorList>
            <person name="Kerrigan L."/>
            <person name="Tallon L."/>
            <person name="Sadzewicz L."/>
            <person name="Sengamalay N."/>
            <person name="Ott S."/>
            <person name="Godinez A."/>
            <person name="Nagaraj S."/>
            <person name="Vavikolanu K."/>
            <person name="Nadendla S."/>
            <person name="George J."/>
            <person name="Sichtig H."/>
        </authorList>
    </citation>
    <scope>NUCLEOTIDE SEQUENCE [LARGE SCALE GENOMIC DNA]</scope>
    <source>
        <strain evidence="3">FDAARGOS_311</strain>
    </source>
</reference>
<comment type="caution">
    <text evidence="2">The sequence shown here is derived from an EMBL/GenBank/DDBJ whole genome shotgun (WGS) entry which is preliminary data.</text>
</comment>
<organism evidence="2 3">
    <name type="scientific">Aspergillus niger</name>
    <dbReference type="NCBI Taxonomy" id="5061"/>
    <lineage>
        <taxon>Eukaryota</taxon>
        <taxon>Fungi</taxon>
        <taxon>Dikarya</taxon>
        <taxon>Ascomycota</taxon>
        <taxon>Pezizomycotina</taxon>
        <taxon>Eurotiomycetes</taxon>
        <taxon>Eurotiomycetidae</taxon>
        <taxon>Eurotiales</taxon>
        <taxon>Aspergillaceae</taxon>
        <taxon>Aspergillus</taxon>
        <taxon>Aspergillus subgen. Circumdati</taxon>
    </lineage>
</organism>
<proteinExistence type="predicted"/>
<name>A0A505IEZ6_ASPNG</name>
<sequence>MEILRDAVPFHMPQSMNAMRGLPHNDLGTYRTNGISTASSEAWTKTDKPLLASQATERYLSQQ</sequence>
<evidence type="ECO:0000313" key="3">
    <source>
        <dbReference type="Proteomes" id="UP000197666"/>
    </source>
</evidence>
<evidence type="ECO:0000256" key="1">
    <source>
        <dbReference type="SAM" id="MobiDB-lite"/>
    </source>
</evidence>
<gene>
    <name evidence="2" type="ORF">CAN33_0050855</name>
</gene>
<feature type="region of interest" description="Disordered" evidence="1">
    <location>
        <begin position="12"/>
        <end position="33"/>
    </location>
</feature>
<accession>A0A505IEZ6</accession>
<dbReference type="AlphaFoldDB" id="A0A505IEZ6"/>
<dbReference type="EMBL" id="NKJJ02000004">
    <property type="protein sequence ID" value="TPR11866.1"/>
    <property type="molecule type" value="Genomic_DNA"/>
</dbReference>